<organism evidence="1 2">
    <name type="scientific">Gossypium arboreum</name>
    <name type="common">Tree cotton</name>
    <name type="synonym">Gossypium nanking</name>
    <dbReference type="NCBI Taxonomy" id="29729"/>
    <lineage>
        <taxon>Eukaryota</taxon>
        <taxon>Viridiplantae</taxon>
        <taxon>Streptophyta</taxon>
        <taxon>Embryophyta</taxon>
        <taxon>Tracheophyta</taxon>
        <taxon>Spermatophyta</taxon>
        <taxon>Magnoliopsida</taxon>
        <taxon>eudicotyledons</taxon>
        <taxon>Gunneridae</taxon>
        <taxon>Pentapetalae</taxon>
        <taxon>rosids</taxon>
        <taxon>malvids</taxon>
        <taxon>Malvales</taxon>
        <taxon>Malvaceae</taxon>
        <taxon>Malvoideae</taxon>
        <taxon>Gossypium</taxon>
    </lineage>
</organism>
<dbReference type="Proteomes" id="UP001358586">
    <property type="component" value="Chromosome 3"/>
</dbReference>
<protein>
    <submittedName>
        <fullName evidence="1">Uncharacterized protein</fullName>
    </submittedName>
</protein>
<keyword evidence="2" id="KW-1185">Reference proteome</keyword>
<gene>
    <name evidence="1" type="ORF">PVK06_009513</name>
</gene>
<accession>A0ABR0QMP2</accession>
<name>A0ABR0QMP2_GOSAR</name>
<reference evidence="1 2" key="1">
    <citation type="submission" date="2023-03" db="EMBL/GenBank/DDBJ databases">
        <title>WGS of Gossypium arboreum.</title>
        <authorList>
            <person name="Yu D."/>
        </authorList>
    </citation>
    <scope>NUCLEOTIDE SEQUENCE [LARGE SCALE GENOMIC DNA]</scope>
    <source>
        <tissue evidence="1">Leaf</tissue>
    </source>
</reference>
<evidence type="ECO:0000313" key="1">
    <source>
        <dbReference type="EMBL" id="KAK5840610.1"/>
    </source>
</evidence>
<evidence type="ECO:0000313" key="2">
    <source>
        <dbReference type="Proteomes" id="UP001358586"/>
    </source>
</evidence>
<dbReference type="EMBL" id="JARKNE010000003">
    <property type="protein sequence ID" value="KAK5840610.1"/>
    <property type="molecule type" value="Genomic_DNA"/>
</dbReference>
<proteinExistence type="predicted"/>
<comment type="caution">
    <text evidence="1">The sequence shown here is derived from an EMBL/GenBank/DDBJ whole genome shotgun (WGS) entry which is preliminary data.</text>
</comment>
<sequence>MARGGKQGLPNIERISRGSPKGYCEELLLLAGGTQGATDCDGYRLRATGYDDYW</sequence>